<comment type="similarity">
    <text evidence="2">Belongs to the bacterial solute-binding protein 2 family.</text>
</comment>
<keyword evidence="3 4" id="KW-0732">Signal</keyword>
<dbReference type="GO" id="GO:0030246">
    <property type="term" value="F:carbohydrate binding"/>
    <property type="evidence" value="ECO:0007669"/>
    <property type="project" value="UniProtKB-ARBA"/>
</dbReference>
<accession>A0A3M0MGI2</accession>
<evidence type="ECO:0000259" key="5">
    <source>
        <dbReference type="Pfam" id="PF13407"/>
    </source>
</evidence>
<evidence type="ECO:0000256" key="3">
    <source>
        <dbReference type="ARBA" id="ARBA00022729"/>
    </source>
</evidence>
<protein>
    <submittedName>
        <fullName evidence="6">ABC transporter substrate-binding protein</fullName>
    </submittedName>
</protein>
<feature type="chain" id="PRO_5018109365" evidence="4">
    <location>
        <begin position="26"/>
        <end position="321"/>
    </location>
</feature>
<dbReference type="EMBL" id="QOKZ01000004">
    <property type="protein sequence ID" value="RMC34750.1"/>
    <property type="molecule type" value="Genomic_DNA"/>
</dbReference>
<comment type="caution">
    <text evidence="6">The sequence shown here is derived from an EMBL/GenBank/DDBJ whole genome shotgun (WGS) entry which is preliminary data.</text>
</comment>
<dbReference type="PANTHER" id="PTHR46847">
    <property type="entry name" value="D-ALLOSE-BINDING PERIPLASMIC PROTEIN-RELATED"/>
    <property type="match status" value="1"/>
</dbReference>
<keyword evidence="7" id="KW-1185">Reference proteome</keyword>
<evidence type="ECO:0000313" key="6">
    <source>
        <dbReference type="EMBL" id="RMC34750.1"/>
    </source>
</evidence>
<comment type="subcellular location">
    <subcellularLocation>
        <location evidence="1">Cell envelope</location>
    </subcellularLocation>
</comment>
<dbReference type="InterPro" id="IPR025997">
    <property type="entry name" value="SBP_2_dom"/>
</dbReference>
<dbReference type="CDD" id="cd06311">
    <property type="entry name" value="PBP1_ABC_sugar_binding-like"/>
    <property type="match status" value="1"/>
</dbReference>
<gene>
    <name evidence="6" type="ORF">C9E81_11655</name>
</gene>
<dbReference type="Proteomes" id="UP000273516">
    <property type="component" value="Unassembled WGS sequence"/>
</dbReference>
<dbReference type="SUPFAM" id="SSF53822">
    <property type="entry name" value="Periplasmic binding protein-like I"/>
    <property type="match status" value="1"/>
</dbReference>
<dbReference type="InterPro" id="IPR028082">
    <property type="entry name" value="Peripla_BP_I"/>
</dbReference>
<dbReference type="PANTHER" id="PTHR46847:SF1">
    <property type="entry name" value="D-ALLOSE-BINDING PERIPLASMIC PROTEIN-RELATED"/>
    <property type="match status" value="1"/>
</dbReference>
<evidence type="ECO:0000256" key="2">
    <source>
        <dbReference type="ARBA" id="ARBA00007639"/>
    </source>
</evidence>
<dbReference type="RefSeq" id="WP_122112527.1">
    <property type="nucleotide sequence ID" value="NZ_QOKZ01000004.1"/>
</dbReference>
<dbReference type="OrthoDB" id="3837830at2"/>
<dbReference type="AlphaFoldDB" id="A0A3M0MGI2"/>
<evidence type="ECO:0000313" key="7">
    <source>
        <dbReference type="Proteomes" id="UP000273516"/>
    </source>
</evidence>
<sequence length="321" mass="34680">MKRRSLMKAAALSAVMGLTAGAALAQEEAEKKVIGVSIPSATHGFMGGLNWHAQDTIERMGKVYPNLEFVLATAGDSAKQVSDIEDMMATRNIDGLVVLPFESEPLTAPVAAVKEAGKFVTVVDRGLSQEGIEDLYVAGDNTAFGRVAGQYFRDNLEPGSKIVVLRGIPTTLDNERVEAFQAALEGSEIEILDMEHGNWNRDDAFTVMQDFLSKYPEINAVWAADDDMAIGVLEAIAAAGREEEMWVIGGAGMKEIVKRIMDGDPQLPVNVTYPPALISAAIEMTALNFVSNAPMTGRFIIGSQLITPENAEQFHFPDSPY</sequence>
<proteinExistence type="inferred from homology"/>
<dbReference type="Pfam" id="PF13407">
    <property type="entry name" value="Peripla_BP_4"/>
    <property type="match status" value="1"/>
</dbReference>
<name>A0A3M0MGI2_9RHOB</name>
<feature type="domain" description="Periplasmic binding protein" evidence="5">
    <location>
        <begin position="34"/>
        <end position="284"/>
    </location>
</feature>
<reference evidence="6 7" key="1">
    <citation type="submission" date="2018-07" db="EMBL/GenBank/DDBJ databases">
        <authorList>
            <person name="Zhang Y."/>
            <person name="Wang L."/>
            <person name="Ma S."/>
        </authorList>
    </citation>
    <scope>NUCLEOTIDE SEQUENCE [LARGE SCALE GENOMIC DNA]</scope>
    <source>
        <strain evidence="6 7">4-2</strain>
    </source>
</reference>
<evidence type="ECO:0000256" key="1">
    <source>
        <dbReference type="ARBA" id="ARBA00004196"/>
    </source>
</evidence>
<evidence type="ECO:0000256" key="4">
    <source>
        <dbReference type="SAM" id="SignalP"/>
    </source>
</evidence>
<dbReference type="GO" id="GO:0030313">
    <property type="term" value="C:cell envelope"/>
    <property type="evidence" value="ECO:0007669"/>
    <property type="project" value="UniProtKB-SubCell"/>
</dbReference>
<organism evidence="6 7">
    <name type="scientific">Paracoccus alkanivorans</name>
    <dbReference type="NCBI Taxonomy" id="2116655"/>
    <lineage>
        <taxon>Bacteria</taxon>
        <taxon>Pseudomonadati</taxon>
        <taxon>Pseudomonadota</taxon>
        <taxon>Alphaproteobacteria</taxon>
        <taxon>Rhodobacterales</taxon>
        <taxon>Paracoccaceae</taxon>
        <taxon>Paracoccus</taxon>
    </lineage>
</organism>
<feature type="signal peptide" evidence="4">
    <location>
        <begin position="1"/>
        <end position="25"/>
    </location>
</feature>
<dbReference type="Gene3D" id="3.40.50.2300">
    <property type="match status" value="2"/>
</dbReference>